<evidence type="ECO:0000313" key="4">
    <source>
        <dbReference type="Proteomes" id="UP000503011"/>
    </source>
</evidence>
<dbReference type="Proteomes" id="UP000503011">
    <property type="component" value="Chromosome"/>
</dbReference>
<feature type="compositionally biased region" description="Low complexity" evidence="1">
    <location>
        <begin position="55"/>
        <end position="67"/>
    </location>
</feature>
<evidence type="ECO:0000256" key="2">
    <source>
        <dbReference type="SAM" id="Phobius"/>
    </source>
</evidence>
<evidence type="ECO:0008006" key="5">
    <source>
        <dbReference type="Google" id="ProtNLM"/>
    </source>
</evidence>
<keyword evidence="2" id="KW-0472">Membrane</keyword>
<organism evidence="3 4">
    <name type="scientific">Phytohabitans suffuscus</name>
    <dbReference type="NCBI Taxonomy" id="624315"/>
    <lineage>
        <taxon>Bacteria</taxon>
        <taxon>Bacillati</taxon>
        <taxon>Actinomycetota</taxon>
        <taxon>Actinomycetes</taxon>
        <taxon>Micromonosporales</taxon>
        <taxon>Micromonosporaceae</taxon>
    </lineage>
</organism>
<sequence length="320" mass="33445">MAEPAVLRAGRSVPVGGDAGATRVLAFVAGLVLALVAGFSLARMVEEPASPPAGRPAAPGDGGANPAAHDHGAGGVPSVSTQVGGLAVSAGGYTLVPESRSLSAGARTRWRFHIEGPDRRPATDFAIVHEKPLHLFVAGRDMSGYQHLHPTMAADGTWSVDLLLPRAGVWRAFADFAAVDPAGTQVATTLAVDLTVPGDYRPRALPAVARESIVDGLTVTLEGTPQVGATRPLLFRVFRDGSPVTDLTRYLGSYGHLVVLRDGDLGYVHAHAEEQVGPTPRAGGAVKFWLAAPTPGRFRLFFDFQVGGQVRTAEFTVVAR</sequence>
<keyword evidence="2" id="KW-0812">Transmembrane</keyword>
<reference evidence="3 4" key="2">
    <citation type="submission" date="2020-03" db="EMBL/GenBank/DDBJ databases">
        <authorList>
            <person name="Ichikawa N."/>
            <person name="Kimura A."/>
            <person name="Kitahashi Y."/>
            <person name="Uohara A."/>
        </authorList>
    </citation>
    <scope>NUCLEOTIDE SEQUENCE [LARGE SCALE GENOMIC DNA]</scope>
    <source>
        <strain evidence="3 4">NBRC 105367</strain>
    </source>
</reference>
<dbReference type="AlphaFoldDB" id="A0A6F8YSL3"/>
<feature type="region of interest" description="Disordered" evidence="1">
    <location>
        <begin position="47"/>
        <end position="76"/>
    </location>
</feature>
<proteinExistence type="predicted"/>
<accession>A0A6F8YSL3</accession>
<dbReference type="EMBL" id="AP022871">
    <property type="protein sequence ID" value="BCB88821.1"/>
    <property type="molecule type" value="Genomic_DNA"/>
</dbReference>
<dbReference type="KEGG" id="psuu:Psuf_061340"/>
<keyword evidence="4" id="KW-1185">Reference proteome</keyword>
<evidence type="ECO:0000313" key="3">
    <source>
        <dbReference type="EMBL" id="BCB88821.1"/>
    </source>
</evidence>
<gene>
    <name evidence="3" type="ORF">Psuf_061340</name>
</gene>
<reference evidence="3 4" key="1">
    <citation type="submission" date="2020-03" db="EMBL/GenBank/DDBJ databases">
        <title>Whole genome shotgun sequence of Phytohabitans suffuscus NBRC 105367.</title>
        <authorList>
            <person name="Komaki H."/>
            <person name="Tamura T."/>
        </authorList>
    </citation>
    <scope>NUCLEOTIDE SEQUENCE [LARGE SCALE GENOMIC DNA]</scope>
    <source>
        <strain evidence="3 4">NBRC 105367</strain>
    </source>
</reference>
<evidence type="ECO:0000256" key="1">
    <source>
        <dbReference type="SAM" id="MobiDB-lite"/>
    </source>
</evidence>
<name>A0A6F8YSL3_9ACTN</name>
<protein>
    <recommendedName>
        <fullName evidence="5">Secreted protein</fullName>
    </recommendedName>
</protein>
<keyword evidence="2" id="KW-1133">Transmembrane helix</keyword>
<feature type="transmembrane region" description="Helical" evidence="2">
    <location>
        <begin position="20"/>
        <end position="42"/>
    </location>
</feature>